<reference evidence="2" key="2">
    <citation type="submission" date="2025-09" db="UniProtKB">
        <authorList>
            <consortium name="Ensembl"/>
        </authorList>
    </citation>
    <scope>IDENTIFICATION</scope>
</reference>
<dbReference type="Proteomes" id="UP000694546">
    <property type="component" value="Chromosome 3"/>
</dbReference>
<feature type="region of interest" description="Disordered" evidence="1">
    <location>
        <begin position="627"/>
        <end position="656"/>
    </location>
</feature>
<feature type="compositionally biased region" description="Polar residues" evidence="1">
    <location>
        <begin position="158"/>
        <end position="171"/>
    </location>
</feature>
<gene>
    <name evidence="2" type="primary">map9</name>
</gene>
<dbReference type="Ensembl" id="ENSGMOT00000064522.1">
    <property type="protein sequence ID" value="ENSGMOP00000065326.1"/>
    <property type="gene ID" value="ENSGMOG00000024679.1"/>
</dbReference>
<feature type="region of interest" description="Disordered" evidence="1">
    <location>
        <begin position="544"/>
        <end position="563"/>
    </location>
</feature>
<dbReference type="GO" id="GO:0090307">
    <property type="term" value="P:mitotic spindle assembly"/>
    <property type="evidence" value="ECO:0007669"/>
    <property type="project" value="TreeGrafter"/>
</dbReference>
<feature type="compositionally biased region" description="Polar residues" evidence="1">
    <location>
        <begin position="297"/>
        <end position="310"/>
    </location>
</feature>
<sequence length="656" mass="73432">MTDKDFITLAYSKSPKVSRRTTFQDELQAVVSARASRTNADRYSFSDDLDDEENNFLKQLGSRRNRASAFKTGRSKAKINDFDLSDDESKHGAAKKRVSFLKTQRGGSPLESTSLKDAPEKHRPDTITGGPSDHTPSPAASVDRGDSADRSGGDHASLWSTSLSRQTSDVNSPAPKSPLTSPFDDGGDEAVSRTSPPGDSQEERHSVGDQERPNSGSPELRPGPVDAASTDAGVDGAAGRPAPRPRPRARQRPNGPGPRVAESTSAEPQSSQSLHSTSDGSLTHPTPVPPMDGVTPRDQSPPGSEGDGTTSSNSQSLSLPRSEPLTSLTRTTMDSASLDCLYSDDSKEPERNYSTSFEEFQKDLEEQLDPAGHRHSIGNISDPRRPPSSLIRSSGRSKSACSSRVESRYLGSLKLLDHSSAPGQPQLEAGDSLRAAVYQEWLRKKQETSKEREQQKKREYSLKEEKHKTDERDKKENALASFEAWKEKKSETLKAKAREKEAMARKQQKAAADSEEKKQMAKEVFVKWKKGHDELLRKKYRIQKEAENKLKQKKMEKEEERKTCSKYFYSDWSETKKNVIGEKVTIERKKSKKKAEEEKSEKEEKDKMALEMYEKWLTMKERDLRRQKEERRIQAILQDTPPPPWSPPNKTIPHRK</sequence>
<dbReference type="PANTHER" id="PTHR14739">
    <property type="entry name" value="MICROTUBULE-ASSOCIATED PROTEIN 9"/>
    <property type="match status" value="1"/>
</dbReference>
<dbReference type="GO" id="GO:1902412">
    <property type="term" value="P:regulation of mitotic cytokinesis"/>
    <property type="evidence" value="ECO:0007669"/>
    <property type="project" value="TreeGrafter"/>
</dbReference>
<feature type="compositionally biased region" description="Polar residues" evidence="1">
    <location>
        <begin position="324"/>
        <end position="335"/>
    </location>
</feature>
<dbReference type="GO" id="GO:0008017">
    <property type="term" value="F:microtubule binding"/>
    <property type="evidence" value="ECO:0007669"/>
    <property type="project" value="TreeGrafter"/>
</dbReference>
<dbReference type="GeneTree" id="ENSGT00730000111184"/>
<feature type="region of interest" description="Disordered" evidence="1">
    <location>
        <begin position="584"/>
        <end position="606"/>
    </location>
</feature>
<proteinExistence type="predicted"/>
<feature type="compositionally biased region" description="Basic and acidic residues" evidence="1">
    <location>
        <begin position="493"/>
        <end position="504"/>
    </location>
</feature>
<dbReference type="AlphaFoldDB" id="A0A8C5CS48"/>
<feature type="region of interest" description="Disordered" evidence="1">
    <location>
        <begin position="445"/>
        <end position="478"/>
    </location>
</feature>
<feature type="compositionally biased region" description="Low complexity" evidence="1">
    <location>
        <begin position="311"/>
        <end position="322"/>
    </location>
</feature>
<feature type="region of interest" description="Disordered" evidence="1">
    <location>
        <begin position="63"/>
        <end position="403"/>
    </location>
</feature>
<dbReference type="PANTHER" id="PTHR14739:SF9">
    <property type="entry name" value="MICROTUBULE-ASSOCIATED PROTEIN 9"/>
    <property type="match status" value="1"/>
</dbReference>
<feature type="compositionally biased region" description="Polar residues" evidence="1">
    <location>
        <begin position="262"/>
        <end position="284"/>
    </location>
</feature>
<dbReference type="OrthoDB" id="8956542at2759"/>
<evidence type="ECO:0000313" key="2">
    <source>
        <dbReference type="Ensembl" id="ENSGMOP00000065326.1"/>
    </source>
</evidence>
<feature type="region of interest" description="Disordered" evidence="1">
    <location>
        <begin position="493"/>
        <end position="517"/>
    </location>
</feature>
<protein>
    <submittedName>
        <fullName evidence="2">Microtubule-associated protein 9</fullName>
    </submittedName>
</protein>
<feature type="compositionally biased region" description="Polar residues" evidence="1">
    <location>
        <begin position="101"/>
        <end position="115"/>
    </location>
</feature>
<dbReference type="GO" id="GO:0000235">
    <property type="term" value="C:astral microtubule"/>
    <property type="evidence" value="ECO:0007669"/>
    <property type="project" value="TreeGrafter"/>
</dbReference>
<feature type="compositionally biased region" description="Low complexity" evidence="1">
    <location>
        <begin position="387"/>
        <end position="403"/>
    </location>
</feature>
<organism evidence="2 3">
    <name type="scientific">Gadus morhua</name>
    <name type="common">Atlantic cod</name>
    <dbReference type="NCBI Taxonomy" id="8049"/>
    <lineage>
        <taxon>Eukaryota</taxon>
        <taxon>Metazoa</taxon>
        <taxon>Chordata</taxon>
        <taxon>Craniata</taxon>
        <taxon>Vertebrata</taxon>
        <taxon>Euteleostomi</taxon>
        <taxon>Actinopterygii</taxon>
        <taxon>Neopterygii</taxon>
        <taxon>Teleostei</taxon>
        <taxon>Neoteleostei</taxon>
        <taxon>Acanthomorphata</taxon>
        <taxon>Zeiogadaria</taxon>
        <taxon>Gadariae</taxon>
        <taxon>Gadiformes</taxon>
        <taxon>Gadoidei</taxon>
        <taxon>Gadidae</taxon>
        <taxon>Gadus</taxon>
    </lineage>
</organism>
<feature type="compositionally biased region" description="Basic and acidic residues" evidence="1">
    <location>
        <begin position="201"/>
        <end position="212"/>
    </location>
</feature>
<reference evidence="2" key="1">
    <citation type="submission" date="2025-08" db="UniProtKB">
        <authorList>
            <consortium name="Ensembl"/>
        </authorList>
    </citation>
    <scope>IDENTIFICATION</scope>
</reference>
<dbReference type="GO" id="GO:0000281">
    <property type="term" value="P:mitotic cytokinesis"/>
    <property type="evidence" value="ECO:0007669"/>
    <property type="project" value="InterPro"/>
</dbReference>
<dbReference type="GeneID" id="115540005"/>
<dbReference type="RefSeq" id="XP_030206818.1">
    <property type="nucleotide sequence ID" value="XM_030350958.1"/>
</dbReference>
<keyword evidence="3" id="KW-1185">Reference proteome</keyword>
<evidence type="ECO:0000256" key="1">
    <source>
        <dbReference type="SAM" id="MobiDB-lite"/>
    </source>
</evidence>
<feature type="compositionally biased region" description="Basic and acidic residues" evidence="1">
    <location>
        <begin position="445"/>
        <end position="477"/>
    </location>
</feature>
<feature type="compositionally biased region" description="Basic and acidic residues" evidence="1">
    <location>
        <begin position="143"/>
        <end position="153"/>
    </location>
</feature>
<dbReference type="OMA" id="QWESSIP"/>
<evidence type="ECO:0000313" key="3">
    <source>
        <dbReference type="Proteomes" id="UP000694546"/>
    </source>
</evidence>
<name>A0A8C5CS48_GADMO</name>
<dbReference type="InterPro" id="IPR026106">
    <property type="entry name" value="MAP9"/>
</dbReference>
<accession>A0A8C5CS48</accession>